<dbReference type="AlphaFoldDB" id="A0A543J184"/>
<accession>A0A543J184</accession>
<protein>
    <recommendedName>
        <fullName evidence="3">Immunity protein 35 of polymorphic toxin system</fullName>
    </recommendedName>
</protein>
<comment type="caution">
    <text evidence="1">The sequence shown here is derived from an EMBL/GenBank/DDBJ whole genome shotgun (WGS) entry which is preliminary data.</text>
</comment>
<dbReference type="RefSeq" id="WP_229788952.1">
    <property type="nucleotide sequence ID" value="NZ_BMPV01000005.1"/>
</dbReference>
<organism evidence="1 2">
    <name type="scientific">Thermopolyspora flexuosa</name>
    <dbReference type="NCBI Taxonomy" id="103836"/>
    <lineage>
        <taxon>Bacteria</taxon>
        <taxon>Bacillati</taxon>
        <taxon>Actinomycetota</taxon>
        <taxon>Actinomycetes</taxon>
        <taxon>Streptosporangiales</taxon>
        <taxon>Streptosporangiaceae</taxon>
        <taxon>Thermopolyspora</taxon>
    </lineage>
</organism>
<dbReference type="Proteomes" id="UP000319213">
    <property type="component" value="Unassembled WGS sequence"/>
</dbReference>
<proteinExistence type="predicted"/>
<dbReference type="EMBL" id="VFPQ01000001">
    <property type="protein sequence ID" value="TQM76583.1"/>
    <property type="molecule type" value="Genomic_DNA"/>
</dbReference>
<keyword evidence="2" id="KW-1185">Reference proteome</keyword>
<evidence type="ECO:0000313" key="2">
    <source>
        <dbReference type="Proteomes" id="UP000319213"/>
    </source>
</evidence>
<sequence length="90" mass="10011">MINADQARALAEEYINGARPFDEAREVGLWGFDEGYVVWAKEPEPDDPSVLPDVVGGGCVIIDRVTGEIEIRPLLAPDIVAEQWPGRRHR</sequence>
<name>A0A543J184_9ACTN</name>
<reference evidence="1 2" key="1">
    <citation type="submission" date="2019-06" db="EMBL/GenBank/DDBJ databases">
        <title>Sequencing the genomes of 1000 actinobacteria strains.</title>
        <authorList>
            <person name="Klenk H.-P."/>
        </authorList>
    </citation>
    <scope>NUCLEOTIDE SEQUENCE [LARGE SCALE GENOMIC DNA]</scope>
    <source>
        <strain evidence="1 2">DSM 43186</strain>
    </source>
</reference>
<evidence type="ECO:0000313" key="1">
    <source>
        <dbReference type="EMBL" id="TQM76583.1"/>
    </source>
</evidence>
<gene>
    <name evidence="1" type="ORF">FHX40_3328</name>
</gene>
<evidence type="ECO:0008006" key="3">
    <source>
        <dbReference type="Google" id="ProtNLM"/>
    </source>
</evidence>